<dbReference type="CDD" id="cd02440">
    <property type="entry name" value="AdoMet_MTases"/>
    <property type="match status" value="1"/>
</dbReference>
<evidence type="ECO:0000313" key="6">
    <source>
        <dbReference type="Proteomes" id="UP001500603"/>
    </source>
</evidence>
<keyword evidence="2 5" id="KW-0489">Methyltransferase</keyword>
<dbReference type="Proteomes" id="UP001500603">
    <property type="component" value="Unassembled WGS sequence"/>
</dbReference>
<comment type="caution">
    <text evidence="5">The sequence shown here is derived from an EMBL/GenBank/DDBJ whole genome shotgun (WGS) entry which is preliminary data.</text>
</comment>
<name>A0ABP9KZI7_9NOCA</name>
<dbReference type="Pfam" id="PF08241">
    <property type="entry name" value="Methyltransf_11"/>
    <property type="match status" value="1"/>
</dbReference>
<evidence type="ECO:0000259" key="4">
    <source>
        <dbReference type="Pfam" id="PF08241"/>
    </source>
</evidence>
<evidence type="ECO:0000313" key="5">
    <source>
        <dbReference type="EMBL" id="GAA5067013.1"/>
    </source>
</evidence>
<protein>
    <submittedName>
        <fullName evidence="5">Class I SAM-dependent methyltransferase</fullName>
    </submittedName>
</protein>
<evidence type="ECO:0000256" key="3">
    <source>
        <dbReference type="ARBA" id="ARBA00022679"/>
    </source>
</evidence>
<keyword evidence="3" id="KW-0808">Transferase</keyword>
<dbReference type="PANTHER" id="PTHR44942:SF4">
    <property type="entry name" value="METHYLTRANSFERASE TYPE 11 DOMAIN-CONTAINING PROTEIN"/>
    <property type="match status" value="1"/>
</dbReference>
<proteinExistence type="inferred from homology"/>
<reference evidence="6" key="1">
    <citation type="journal article" date="2019" name="Int. J. Syst. Evol. Microbiol.">
        <title>The Global Catalogue of Microorganisms (GCM) 10K type strain sequencing project: providing services to taxonomists for standard genome sequencing and annotation.</title>
        <authorList>
            <consortium name="The Broad Institute Genomics Platform"/>
            <consortium name="The Broad Institute Genome Sequencing Center for Infectious Disease"/>
            <person name="Wu L."/>
            <person name="Ma J."/>
        </authorList>
    </citation>
    <scope>NUCLEOTIDE SEQUENCE [LARGE SCALE GENOMIC DNA]</scope>
    <source>
        <strain evidence="6">JCM 18298</strain>
    </source>
</reference>
<dbReference type="GO" id="GO:0032259">
    <property type="term" value="P:methylation"/>
    <property type="evidence" value="ECO:0007669"/>
    <property type="project" value="UniProtKB-KW"/>
</dbReference>
<dbReference type="GO" id="GO:0008168">
    <property type="term" value="F:methyltransferase activity"/>
    <property type="evidence" value="ECO:0007669"/>
    <property type="project" value="UniProtKB-KW"/>
</dbReference>
<dbReference type="PANTHER" id="PTHR44942">
    <property type="entry name" value="METHYLTRANSF_11 DOMAIN-CONTAINING PROTEIN"/>
    <property type="match status" value="1"/>
</dbReference>
<organism evidence="5 6">
    <name type="scientific">Nocardia callitridis</name>
    <dbReference type="NCBI Taxonomy" id="648753"/>
    <lineage>
        <taxon>Bacteria</taxon>
        <taxon>Bacillati</taxon>
        <taxon>Actinomycetota</taxon>
        <taxon>Actinomycetes</taxon>
        <taxon>Mycobacteriales</taxon>
        <taxon>Nocardiaceae</taxon>
        <taxon>Nocardia</taxon>
    </lineage>
</organism>
<evidence type="ECO:0000256" key="1">
    <source>
        <dbReference type="ARBA" id="ARBA00008361"/>
    </source>
</evidence>
<dbReference type="EMBL" id="BAABJM010000007">
    <property type="protein sequence ID" value="GAA5067013.1"/>
    <property type="molecule type" value="Genomic_DNA"/>
</dbReference>
<evidence type="ECO:0000256" key="2">
    <source>
        <dbReference type="ARBA" id="ARBA00022603"/>
    </source>
</evidence>
<keyword evidence="6" id="KW-1185">Reference proteome</keyword>
<accession>A0ABP9KZI7</accession>
<dbReference type="InterPro" id="IPR020596">
    <property type="entry name" value="rRNA_Ade_Mease_Trfase_CS"/>
</dbReference>
<dbReference type="PROSITE" id="PS01131">
    <property type="entry name" value="RRNA_A_DIMETH"/>
    <property type="match status" value="1"/>
</dbReference>
<dbReference type="SUPFAM" id="SSF53335">
    <property type="entry name" value="S-adenosyl-L-methionine-dependent methyltransferases"/>
    <property type="match status" value="1"/>
</dbReference>
<gene>
    <name evidence="5" type="ORF">GCM10023318_55780</name>
</gene>
<comment type="similarity">
    <text evidence="1">Belongs to the methyltransferase superfamily.</text>
</comment>
<dbReference type="InterPro" id="IPR051052">
    <property type="entry name" value="Diverse_substrate_MTase"/>
</dbReference>
<feature type="domain" description="Methyltransferase type 11" evidence="4">
    <location>
        <begin position="57"/>
        <end position="146"/>
    </location>
</feature>
<dbReference type="Gene3D" id="3.40.50.150">
    <property type="entry name" value="Vaccinia Virus protein VP39"/>
    <property type="match status" value="1"/>
</dbReference>
<sequence>MGNATDQDDAGIPSRAARASSFGDSAAAYAEHRPDYPAEAIRWAVSAIADKQPPVVLDLGAGTGKLTTGLLDVGAEVIAVEPDAAMRAELTRVAPGVTTYAGSAEAIPLPARSVDAIIAGQAFHWFDQAAAFPEFARVLREDGVFAALWNADDNTVEWVAGLRQVSRPEHTDQSPSASLDLPKHPLFQDFETATFTHTQRRTVESLTATIGTYSHTLIATPQRRAELLDRVTDYLRGRPETAQGEFELPLRTLAIRARLR</sequence>
<dbReference type="InterPro" id="IPR013216">
    <property type="entry name" value="Methyltransf_11"/>
</dbReference>
<dbReference type="RefSeq" id="WP_345499172.1">
    <property type="nucleotide sequence ID" value="NZ_BAABJM010000007.1"/>
</dbReference>
<dbReference type="InterPro" id="IPR029063">
    <property type="entry name" value="SAM-dependent_MTases_sf"/>
</dbReference>